<protein>
    <recommendedName>
        <fullName evidence="3">Flagellar protein</fullName>
    </recommendedName>
</protein>
<evidence type="ECO:0000313" key="1">
    <source>
        <dbReference type="EMBL" id="SDW90082.1"/>
    </source>
</evidence>
<dbReference type="InterPro" id="IPR023157">
    <property type="entry name" value="AGR-C-984p-like_sf"/>
</dbReference>
<evidence type="ECO:0008006" key="3">
    <source>
        <dbReference type="Google" id="ProtNLM"/>
    </source>
</evidence>
<proteinExistence type="predicted"/>
<dbReference type="Gene3D" id="1.10.3700.10">
    <property type="entry name" value="AGR C 984p-like"/>
    <property type="match status" value="1"/>
</dbReference>
<dbReference type="OrthoDB" id="7824597at2"/>
<organism evidence="1 2">
    <name type="scientific">Roseicitreum antarcticum</name>
    <dbReference type="NCBI Taxonomy" id="564137"/>
    <lineage>
        <taxon>Bacteria</taxon>
        <taxon>Pseudomonadati</taxon>
        <taxon>Pseudomonadota</taxon>
        <taxon>Alphaproteobacteria</taxon>
        <taxon>Rhodobacterales</taxon>
        <taxon>Paracoccaceae</taxon>
        <taxon>Roseicitreum</taxon>
    </lineage>
</organism>
<dbReference type="EMBL" id="FNOM01000004">
    <property type="protein sequence ID" value="SDW90082.1"/>
    <property type="molecule type" value="Genomic_DNA"/>
</dbReference>
<dbReference type="SUPFAM" id="SSF158837">
    <property type="entry name" value="AGR C 984p-like"/>
    <property type="match status" value="1"/>
</dbReference>
<gene>
    <name evidence="1" type="ORF">SAMN04488238_104132</name>
</gene>
<sequence>MSFQPVVLGGGVSGWRFLQRTLDKQAEAFAKSAPMVRDETHFREKIIAVKSVDDLVGDRRLMTVLLGAFGLSGDINNRFFIRKVLEEGVDLPGALANRLADKRYFAMAEAIGFSGGVAPTSRAPDFADKIITAYRAQSFEAAVGAQNPDMRFALALKRDLTSLAAKPGSDNAKWYTLMGTPPLRKVFDTAFGLPSSFAALDLDRQLSVYQERAQSMFGDSKLSQFADPEKIEELTTRFLVRAQLTAVQTDTSPAAFALQMLQNMPRVQRPLPR</sequence>
<keyword evidence="2" id="KW-1185">Reference proteome</keyword>
<name>A0A1H2XAX4_9RHOB</name>
<dbReference type="STRING" id="564137.SAMN04488238_104132"/>
<dbReference type="InterPro" id="IPR010626">
    <property type="entry name" value="DUF1217"/>
</dbReference>
<evidence type="ECO:0000313" key="2">
    <source>
        <dbReference type="Proteomes" id="UP000198539"/>
    </source>
</evidence>
<dbReference type="Proteomes" id="UP000198539">
    <property type="component" value="Unassembled WGS sequence"/>
</dbReference>
<accession>A0A1H2XAX4</accession>
<dbReference type="AlphaFoldDB" id="A0A1H2XAX4"/>
<reference evidence="1 2" key="1">
    <citation type="submission" date="2016-10" db="EMBL/GenBank/DDBJ databases">
        <authorList>
            <person name="de Groot N.N."/>
        </authorList>
    </citation>
    <scope>NUCLEOTIDE SEQUENCE [LARGE SCALE GENOMIC DNA]</scope>
    <source>
        <strain evidence="1 2">CGMCC 1.8894</strain>
    </source>
</reference>
<dbReference type="Pfam" id="PF06748">
    <property type="entry name" value="DUF1217"/>
    <property type="match status" value="1"/>
</dbReference>